<protein>
    <submittedName>
        <fullName evidence="2">Uncharacterized protein</fullName>
    </submittedName>
</protein>
<organism evidence="2 3">
    <name type="scientific">Mycoplana azooxidifex</name>
    <dbReference type="NCBI Taxonomy" id="1636188"/>
    <lineage>
        <taxon>Bacteria</taxon>
        <taxon>Pseudomonadati</taxon>
        <taxon>Pseudomonadota</taxon>
        <taxon>Alphaproteobacteria</taxon>
        <taxon>Hyphomicrobiales</taxon>
        <taxon>Rhizobiaceae</taxon>
        <taxon>Mycoplana</taxon>
    </lineage>
</organism>
<name>A0A7W6DAW1_9HYPH</name>
<gene>
    <name evidence="2" type="ORF">GGQ64_003120</name>
</gene>
<keyword evidence="3" id="KW-1185">Reference proteome</keyword>
<reference evidence="2 3" key="1">
    <citation type="submission" date="2020-08" db="EMBL/GenBank/DDBJ databases">
        <title>Genomic Encyclopedia of Type Strains, Phase IV (KMG-IV): sequencing the most valuable type-strain genomes for metagenomic binning, comparative biology and taxonomic classification.</title>
        <authorList>
            <person name="Goeker M."/>
        </authorList>
    </citation>
    <scope>NUCLEOTIDE SEQUENCE [LARGE SCALE GENOMIC DNA]</scope>
    <source>
        <strain evidence="2 3">DSM 100211</strain>
    </source>
</reference>
<comment type="caution">
    <text evidence="2">The sequence shown here is derived from an EMBL/GenBank/DDBJ whole genome shotgun (WGS) entry which is preliminary data.</text>
</comment>
<accession>A0A7W6DAW1</accession>
<evidence type="ECO:0000313" key="3">
    <source>
        <dbReference type="Proteomes" id="UP000574761"/>
    </source>
</evidence>
<dbReference type="Proteomes" id="UP000574761">
    <property type="component" value="Unassembled WGS sequence"/>
</dbReference>
<dbReference type="RefSeq" id="WP_183805827.1">
    <property type="nucleotide sequence ID" value="NZ_JACIEE010000006.1"/>
</dbReference>
<feature type="region of interest" description="Disordered" evidence="1">
    <location>
        <begin position="1"/>
        <end position="53"/>
    </location>
</feature>
<proteinExistence type="predicted"/>
<evidence type="ECO:0000313" key="2">
    <source>
        <dbReference type="EMBL" id="MBB3977906.1"/>
    </source>
</evidence>
<dbReference type="EMBL" id="JACIEE010000006">
    <property type="protein sequence ID" value="MBB3977906.1"/>
    <property type="molecule type" value="Genomic_DNA"/>
</dbReference>
<dbReference type="AlphaFoldDB" id="A0A7W6DAW1"/>
<sequence length="53" mass="5628">MSRIDKPTAPEKKSADTETQERASDKKADEKAQASPRENDGGTLQAGKIIGNG</sequence>
<evidence type="ECO:0000256" key="1">
    <source>
        <dbReference type="SAM" id="MobiDB-lite"/>
    </source>
</evidence>
<feature type="compositionally biased region" description="Basic and acidic residues" evidence="1">
    <location>
        <begin position="1"/>
        <end position="40"/>
    </location>
</feature>